<dbReference type="InterPro" id="IPR008271">
    <property type="entry name" value="Ser/Thr_kinase_AS"/>
</dbReference>
<dbReference type="Gene3D" id="1.10.510.10">
    <property type="entry name" value="Transferase(Phosphotransferase) domain 1"/>
    <property type="match status" value="1"/>
</dbReference>
<evidence type="ECO:0000256" key="6">
    <source>
        <dbReference type="PROSITE-ProRule" id="PRU10141"/>
    </source>
</evidence>
<dbReference type="Proteomes" id="UP001165065">
    <property type="component" value="Unassembled WGS sequence"/>
</dbReference>
<dbReference type="Gene3D" id="3.30.200.20">
    <property type="entry name" value="Phosphorylase Kinase, domain 1"/>
    <property type="match status" value="1"/>
</dbReference>
<dbReference type="OrthoDB" id="63267at2759"/>
<dbReference type="InterPro" id="IPR011009">
    <property type="entry name" value="Kinase-like_dom_sf"/>
</dbReference>
<keyword evidence="3 6" id="KW-0547">Nucleotide-binding</keyword>
<evidence type="ECO:0000313" key="11">
    <source>
        <dbReference type="Proteomes" id="UP001165065"/>
    </source>
</evidence>
<dbReference type="FunFam" id="3.30.200.20:FF:000042">
    <property type="entry name" value="Aurora kinase A"/>
    <property type="match status" value="1"/>
</dbReference>
<reference evidence="11" key="1">
    <citation type="journal article" date="2023" name="Commun. Biol.">
        <title>Genome analysis of Parmales, the sister group of diatoms, reveals the evolutionary specialization of diatoms from phago-mixotrophs to photoautotrophs.</title>
        <authorList>
            <person name="Ban H."/>
            <person name="Sato S."/>
            <person name="Yoshikawa S."/>
            <person name="Yamada K."/>
            <person name="Nakamura Y."/>
            <person name="Ichinomiya M."/>
            <person name="Sato N."/>
            <person name="Blanc-Mathieu R."/>
            <person name="Endo H."/>
            <person name="Kuwata A."/>
            <person name="Ogata H."/>
        </authorList>
    </citation>
    <scope>NUCLEOTIDE SEQUENCE [LARGE SCALE GENOMIC DNA]</scope>
</reference>
<evidence type="ECO:0000256" key="4">
    <source>
        <dbReference type="ARBA" id="ARBA00022777"/>
    </source>
</evidence>
<dbReference type="InterPro" id="IPR000961">
    <property type="entry name" value="AGC-kinase_C"/>
</dbReference>
<dbReference type="GO" id="GO:0004691">
    <property type="term" value="F:cAMP-dependent protein kinase activity"/>
    <property type="evidence" value="ECO:0007669"/>
    <property type="project" value="TreeGrafter"/>
</dbReference>
<evidence type="ECO:0000256" key="1">
    <source>
        <dbReference type="ARBA" id="ARBA00022527"/>
    </source>
</evidence>
<keyword evidence="1 7" id="KW-0723">Serine/threonine-protein kinase</keyword>
<evidence type="ECO:0000313" key="10">
    <source>
        <dbReference type="EMBL" id="GMI39990.1"/>
    </source>
</evidence>
<comment type="similarity">
    <text evidence="7">Belongs to the protein kinase superfamily.</text>
</comment>
<evidence type="ECO:0000256" key="5">
    <source>
        <dbReference type="ARBA" id="ARBA00022840"/>
    </source>
</evidence>
<dbReference type="SMART" id="SM00220">
    <property type="entry name" value="S_TKc"/>
    <property type="match status" value="1"/>
</dbReference>
<dbReference type="GO" id="GO:0005524">
    <property type="term" value="F:ATP binding"/>
    <property type="evidence" value="ECO:0007669"/>
    <property type="project" value="UniProtKB-UniRule"/>
</dbReference>
<organism evidence="10 11">
    <name type="scientific">Triparma columacea</name>
    <dbReference type="NCBI Taxonomy" id="722753"/>
    <lineage>
        <taxon>Eukaryota</taxon>
        <taxon>Sar</taxon>
        <taxon>Stramenopiles</taxon>
        <taxon>Ochrophyta</taxon>
        <taxon>Bolidophyceae</taxon>
        <taxon>Parmales</taxon>
        <taxon>Triparmaceae</taxon>
        <taxon>Triparma</taxon>
    </lineage>
</organism>
<feature type="domain" description="AGC-kinase C-terminal" evidence="9">
    <location>
        <begin position="291"/>
        <end position="348"/>
    </location>
</feature>
<keyword evidence="5 6" id="KW-0067">ATP-binding</keyword>
<comment type="caution">
    <text evidence="10">The sequence shown here is derived from an EMBL/GenBank/DDBJ whole genome shotgun (WGS) entry which is preliminary data.</text>
</comment>
<dbReference type="SUPFAM" id="SSF56112">
    <property type="entry name" value="Protein kinase-like (PK-like)"/>
    <property type="match status" value="1"/>
</dbReference>
<proteinExistence type="inferred from homology"/>
<evidence type="ECO:0000256" key="3">
    <source>
        <dbReference type="ARBA" id="ARBA00022741"/>
    </source>
</evidence>
<accession>A0A9W7G8K8</accession>
<dbReference type="PROSITE" id="PS00108">
    <property type="entry name" value="PROTEIN_KINASE_ST"/>
    <property type="match status" value="1"/>
</dbReference>
<keyword evidence="2" id="KW-0808">Transferase</keyword>
<dbReference type="EMBL" id="BRYA01001170">
    <property type="protein sequence ID" value="GMI39990.1"/>
    <property type="molecule type" value="Genomic_DNA"/>
</dbReference>
<dbReference type="InterPro" id="IPR017441">
    <property type="entry name" value="Protein_kinase_ATP_BS"/>
</dbReference>
<sequence>MSFFLKLLRAHINKKPDPPPALPIQRQLHSFQLSHFEIMHTIGTGTFGRVRLVRTFETGKLFALKMMKKTTIVQLKQMKHVVNEVKLMSMMMSPFLVELMGHFQDENRLYLVLSYVPGGELFTLLRSESAFHQTATIFYAAELILALKYLHELKVCYRDLKPENVLLDEDGHIKICDFGLAKLIQDRTWTLCGTAEYLAPEMIENKGHGLSVDWWSLGVLVYEMLTGHPPFFGDTPYETYRKVVEGKILFSRSFPPLAGKFVKQLLTKDRRKRLGCGKGGAKDVMNHKWLKGLDWEAVGNKQAQVPYIPTIKKVDDPGNFIEYPDSFEDNAIPINGKDREEFDVFRNF</sequence>
<dbReference type="GO" id="GO:0009653">
    <property type="term" value="P:anatomical structure morphogenesis"/>
    <property type="evidence" value="ECO:0007669"/>
    <property type="project" value="UniProtKB-ARBA"/>
</dbReference>
<dbReference type="FunFam" id="1.10.510.10:FF:000005">
    <property type="entry name" value="cAMP-dependent protein kinase catalytic subunit alpha"/>
    <property type="match status" value="1"/>
</dbReference>
<gene>
    <name evidence="10" type="ORF">TrCOL_g2017</name>
</gene>
<evidence type="ECO:0000259" key="8">
    <source>
        <dbReference type="PROSITE" id="PS50011"/>
    </source>
</evidence>
<feature type="domain" description="Protein kinase" evidence="8">
    <location>
        <begin position="36"/>
        <end position="290"/>
    </location>
</feature>
<keyword evidence="4" id="KW-0418">Kinase</keyword>
<dbReference type="PROSITE" id="PS51285">
    <property type="entry name" value="AGC_KINASE_CTER"/>
    <property type="match status" value="1"/>
</dbReference>
<dbReference type="PANTHER" id="PTHR24353">
    <property type="entry name" value="CYCLIC NUCLEOTIDE-DEPENDENT PROTEIN KINASE"/>
    <property type="match status" value="1"/>
</dbReference>
<feature type="binding site" evidence="6">
    <location>
        <position position="65"/>
    </location>
    <ligand>
        <name>ATP</name>
        <dbReference type="ChEBI" id="CHEBI:30616"/>
    </ligand>
</feature>
<dbReference type="PANTHER" id="PTHR24353:SF37">
    <property type="entry name" value="CAMP-DEPENDENT PROTEIN KINASE CATALYTIC SUBUNIT PRKX"/>
    <property type="match status" value="1"/>
</dbReference>
<name>A0A9W7G8K8_9STRA</name>
<evidence type="ECO:0000256" key="7">
    <source>
        <dbReference type="RuleBase" id="RU000304"/>
    </source>
</evidence>
<dbReference type="PROSITE" id="PS50011">
    <property type="entry name" value="PROTEIN_KINASE_DOM"/>
    <property type="match status" value="1"/>
</dbReference>
<dbReference type="PROSITE" id="PS00107">
    <property type="entry name" value="PROTEIN_KINASE_ATP"/>
    <property type="match status" value="1"/>
</dbReference>
<dbReference type="AlphaFoldDB" id="A0A9W7G8K8"/>
<evidence type="ECO:0000259" key="9">
    <source>
        <dbReference type="PROSITE" id="PS51285"/>
    </source>
</evidence>
<dbReference type="InterPro" id="IPR000719">
    <property type="entry name" value="Prot_kinase_dom"/>
</dbReference>
<protein>
    <submittedName>
        <fullName evidence="10">Uncharacterized protein</fullName>
    </submittedName>
</protein>
<keyword evidence="11" id="KW-1185">Reference proteome</keyword>
<evidence type="ECO:0000256" key="2">
    <source>
        <dbReference type="ARBA" id="ARBA00022679"/>
    </source>
</evidence>
<dbReference type="Pfam" id="PF00069">
    <property type="entry name" value="Pkinase"/>
    <property type="match status" value="1"/>
</dbReference>
<dbReference type="GO" id="GO:0005952">
    <property type="term" value="C:cAMP-dependent protein kinase complex"/>
    <property type="evidence" value="ECO:0007669"/>
    <property type="project" value="TreeGrafter"/>
</dbReference>